<evidence type="ECO:0000313" key="2">
    <source>
        <dbReference type="EMBL" id="KAK5247496.1"/>
    </source>
</evidence>
<feature type="non-terminal residue" evidence="2">
    <location>
        <position position="1"/>
    </location>
</feature>
<evidence type="ECO:0000313" key="3">
    <source>
        <dbReference type="Proteomes" id="UP001357485"/>
    </source>
</evidence>
<keyword evidence="3" id="KW-1185">Reference proteome</keyword>
<reference evidence="2 3" key="1">
    <citation type="submission" date="2023-08" db="EMBL/GenBank/DDBJ databases">
        <title>Black Yeasts Isolated from many extreme environments.</title>
        <authorList>
            <person name="Coleine C."/>
            <person name="Stajich J.E."/>
            <person name="Selbmann L."/>
        </authorList>
    </citation>
    <scope>NUCLEOTIDE SEQUENCE [LARGE SCALE GENOMIC DNA]</scope>
    <source>
        <strain evidence="2 3">CCFEE 536</strain>
    </source>
</reference>
<gene>
    <name evidence="2" type="ORF">LTR16_006736</name>
</gene>
<accession>A0ABR0LVK6</accession>
<evidence type="ECO:0000256" key="1">
    <source>
        <dbReference type="SAM" id="MobiDB-lite"/>
    </source>
</evidence>
<sequence>RLHKLMTLKKLEEKQEEHDSIGTDEEDGYVESQLVEGIEDLKSKRSVLSCAFPLGKRAP</sequence>
<organism evidence="2 3">
    <name type="scientific">Cryomyces antarcticus</name>
    <dbReference type="NCBI Taxonomy" id="329879"/>
    <lineage>
        <taxon>Eukaryota</taxon>
        <taxon>Fungi</taxon>
        <taxon>Dikarya</taxon>
        <taxon>Ascomycota</taxon>
        <taxon>Pezizomycotina</taxon>
        <taxon>Dothideomycetes</taxon>
        <taxon>Dothideomycetes incertae sedis</taxon>
        <taxon>Cryomyces</taxon>
    </lineage>
</organism>
<dbReference type="EMBL" id="JAVRRA010009522">
    <property type="protein sequence ID" value="KAK5247496.1"/>
    <property type="molecule type" value="Genomic_DNA"/>
</dbReference>
<name>A0ABR0LVK6_9PEZI</name>
<feature type="region of interest" description="Disordered" evidence="1">
    <location>
        <begin position="1"/>
        <end position="27"/>
    </location>
</feature>
<protein>
    <submittedName>
        <fullName evidence="2">Uncharacterized protein</fullName>
    </submittedName>
</protein>
<feature type="compositionally biased region" description="Basic and acidic residues" evidence="1">
    <location>
        <begin position="9"/>
        <end position="21"/>
    </location>
</feature>
<proteinExistence type="predicted"/>
<dbReference type="Proteomes" id="UP001357485">
    <property type="component" value="Unassembled WGS sequence"/>
</dbReference>
<comment type="caution">
    <text evidence="2">The sequence shown here is derived from an EMBL/GenBank/DDBJ whole genome shotgun (WGS) entry which is preliminary data.</text>
</comment>